<evidence type="ECO:0000256" key="1">
    <source>
        <dbReference type="ARBA" id="ARBA00001947"/>
    </source>
</evidence>
<dbReference type="InterPro" id="IPR006330">
    <property type="entry name" value="Ado/ade_deaminase"/>
</dbReference>
<name>A0ABR4M9R5_9PEZI</name>
<comment type="caution">
    <text evidence="7">The sequence shown here is derived from an EMBL/GenBank/DDBJ whole genome shotgun (WGS) entry which is preliminary data.</text>
</comment>
<evidence type="ECO:0000259" key="6">
    <source>
        <dbReference type="Pfam" id="PF00962"/>
    </source>
</evidence>
<evidence type="ECO:0000256" key="4">
    <source>
        <dbReference type="SAM" id="Phobius"/>
    </source>
</evidence>
<keyword evidence="4" id="KW-0812">Transmembrane</keyword>
<gene>
    <name evidence="7" type="ORF">HOO65_090309</name>
</gene>
<dbReference type="SUPFAM" id="SSF51556">
    <property type="entry name" value="Metallo-dependent hydrolases"/>
    <property type="match status" value="1"/>
</dbReference>
<feature type="transmembrane region" description="Helical" evidence="4">
    <location>
        <begin position="111"/>
        <end position="130"/>
    </location>
</feature>
<proteinExistence type="predicted"/>
<dbReference type="GeneID" id="98121533"/>
<feature type="transmembrane region" description="Helical" evidence="4">
    <location>
        <begin position="78"/>
        <end position="99"/>
    </location>
</feature>
<sequence length="841" mass="94183">MVTLQLVYKIAFAVILAVSPSWASYSVTTAAGERLHLSVGLYRSCSNNQAEPCQPFPTPTVCEGDREGFCTAWRTLGFIAYLAEIVLLVMVVCALIVAVGPPKRREVGWKILVPGLIIAASLQLWSVSMVEYLLVNASMFKVPGWKMDSAAWWFISGMLVAAASAIGLGVASVTLEGRETEGSLTLDDPLLAGERGTPEARGAAAVEGHLVPPSLFFKALFPIRLPLSLGNRPDFSLICFFILPLPAHPLDSPHPVPVPVPLFAMVTPYTDDEWSEIKDELPRPEDPFMVQYLKGREALIQQEQKQRSDAAFRAALSPIGLKACAIVDRIRAAEQATVWTPAKEDALAQSERLPYYPGMMFTHAKARMEETKLWNIIRRLPKGALLHAHLDATVDFDYLFEALLGLPGMHMATDQPGLNSASSRENAALHFRWRKTSDLSGPEIWGSEYTPNQFVPLVQAADSYPNGGRDGFTRWLKTRCTISTTDSEEQFRGVDHIWTKFANCFMVAGQILHYEPMTRIFMQKLLSQLHEDGPSYSFRYVWPRQYYRDKSETPESDHTCFLQTIDEEVAKFKAANPSFWGIRLISTTVRSFDSRSITHAMEQCIIQKLAFPHLIAGFDLVGPEDRGRTLKDLLPELFWFRKQCALEGLEIPFFFHAGETLGDGNDTDKNIFDAILLGTRRIGHGFSLYKHPLLTQMVRDKRILIESCPISNEVLRLCSSIMSHPLPALLAQGIACSLCNDDPAMLGQEHAGMSHDFWQAVQGWDNLGLAGLGSLAENSVRWSVFEDQNNEEWMADIKEASLGKGEKSRRLKEWRVKWEEFCLWVVTEYGDEENEESGKSN</sequence>
<keyword evidence="8" id="KW-1185">Reference proteome</keyword>
<keyword evidence="2" id="KW-0479">Metal-binding</keyword>
<evidence type="ECO:0000256" key="5">
    <source>
        <dbReference type="SAM" id="SignalP"/>
    </source>
</evidence>
<dbReference type="Proteomes" id="UP001610728">
    <property type="component" value="Unassembled WGS sequence"/>
</dbReference>
<dbReference type="Gene3D" id="3.20.20.140">
    <property type="entry name" value="Metal-dependent hydrolases"/>
    <property type="match status" value="1"/>
</dbReference>
<keyword evidence="4" id="KW-0472">Membrane</keyword>
<feature type="signal peptide" evidence="5">
    <location>
        <begin position="1"/>
        <end position="23"/>
    </location>
</feature>
<dbReference type="InterPro" id="IPR032466">
    <property type="entry name" value="Metal_Hydrolase"/>
</dbReference>
<accession>A0ABR4M9R5</accession>
<dbReference type="PANTHER" id="PTHR11409">
    <property type="entry name" value="ADENOSINE DEAMINASE"/>
    <property type="match status" value="1"/>
</dbReference>
<dbReference type="EMBL" id="JABSNW010000009">
    <property type="protein sequence ID" value="KAL2885014.1"/>
    <property type="molecule type" value="Genomic_DNA"/>
</dbReference>
<feature type="domain" description="Adenosine deaminase" evidence="6">
    <location>
        <begin position="580"/>
        <end position="797"/>
    </location>
</feature>
<keyword evidence="3" id="KW-0378">Hydrolase</keyword>
<organism evidence="7 8">
    <name type="scientific">Ceratocystis lukuohia</name>
    <dbReference type="NCBI Taxonomy" id="2019550"/>
    <lineage>
        <taxon>Eukaryota</taxon>
        <taxon>Fungi</taxon>
        <taxon>Dikarya</taxon>
        <taxon>Ascomycota</taxon>
        <taxon>Pezizomycotina</taxon>
        <taxon>Sordariomycetes</taxon>
        <taxon>Hypocreomycetidae</taxon>
        <taxon>Microascales</taxon>
        <taxon>Ceratocystidaceae</taxon>
        <taxon>Ceratocystis</taxon>
    </lineage>
</organism>
<dbReference type="InterPro" id="IPR001365">
    <property type="entry name" value="A_deaminase_dom"/>
</dbReference>
<keyword evidence="5" id="KW-0732">Signal</keyword>
<evidence type="ECO:0000313" key="7">
    <source>
        <dbReference type="EMBL" id="KAL2885014.1"/>
    </source>
</evidence>
<dbReference type="RefSeq" id="XP_070856195.1">
    <property type="nucleotide sequence ID" value="XM_071004433.1"/>
</dbReference>
<feature type="chain" id="PRO_5046577966" evidence="5">
    <location>
        <begin position="24"/>
        <end position="841"/>
    </location>
</feature>
<dbReference type="Pfam" id="PF00962">
    <property type="entry name" value="A_deaminase"/>
    <property type="match status" value="1"/>
</dbReference>
<evidence type="ECO:0000256" key="2">
    <source>
        <dbReference type="ARBA" id="ARBA00022723"/>
    </source>
</evidence>
<keyword evidence="4" id="KW-1133">Transmembrane helix</keyword>
<evidence type="ECO:0000256" key="3">
    <source>
        <dbReference type="ARBA" id="ARBA00022801"/>
    </source>
</evidence>
<feature type="transmembrane region" description="Helical" evidence="4">
    <location>
        <begin position="150"/>
        <end position="175"/>
    </location>
</feature>
<reference evidence="7 8" key="1">
    <citation type="submission" date="2020-05" db="EMBL/GenBank/DDBJ databases">
        <title>Ceratocystis lukuohia genome.</title>
        <authorList>
            <person name="Harrington T.C."/>
            <person name="Kim K."/>
            <person name="Mayers C.G."/>
        </authorList>
    </citation>
    <scope>NUCLEOTIDE SEQUENCE [LARGE SCALE GENOMIC DNA]</scope>
    <source>
        <strain evidence="7 8">C4212</strain>
    </source>
</reference>
<dbReference type="PANTHER" id="PTHR11409:SF39">
    <property type="entry name" value="ADENOSINE DEAMINASE 2"/>
    <property type="match status" value="1"/>
</dbReference>
<evidence type="ECO:0000313" key="8">
    <source>
        <dbReference type="Proteomes" id="UP001610728"/>
    </source>
</evidence>
<comment type="cofactor">
    <cofactor evidence="1">
        <name>Zn(2+)</name>
        <dbReference type="ChEBI" id="CHEBI:29105"/>
    </cofactor>
</comment>
<protein>
    <submittedName>
        <fullName evidence="7">Adenosine deaminase CECR1-A</fullName>
    </submittedName>
</protein>